<evidence type="ECO:0000256" key="3">
    <source>
        <dbReference type="ARBA" id="ARBA00022553"/>
    </source>
</evidence>
<gene>
    <name evidence="10" type="ORF">GCM10023092_01990</name>
</gene>
<dbReference type="PANTHER" id="PTHR45436:SF5">
    <property type="entry name" value="SENSOR HISTIDINE KINASE TRCS"/>
    <property type="match status" value="1"/>
</dbReference>
<evidence type="ECO:0000256" key="6">
    <source>
        <dbReference type="ARBA" id="ARBA00022777"/>
    </source>
</evidence>
<dbReference type="PROSITE" id="PS50109">
    <property type="entry name" value="HIS_KIN"/>
    <property type="match status" value="1"/>
</dbReference>
<dbReference type="Gene3D" id="1.10.287.130">
    <property type="match status" value="1"/>
</dbReference>
<comment type="catalytic activity">
    <reaction evidence="1">
        <text>ATP + protein L-histidine = ADP + protein N-phospho-L-histidine.</text>
        <dbReference type="EC" id="2.7.13.3"/>
    </reaction>
</comment>
<dbReference type="InterPro" id="IPR003594">
    <property type="entry name" value="HATPase_dom"/>
</dbReference>
<sequence length="428" mass="48488">MKRLLAKTTKPLVIWVLLSLLVSIPVYYYVVDTVWLSELDEHNEIIADKTVHSLNRMHLSAAELDSGVALWNRIQPGTNIEKLPAALPVSDSVYTLEQLRSYAPQQKPDRFRCLRKRVEIKGASYLITVSTNVEETRETIAAIALTTAFFFLLIVSGILLLTRRLSRRVWQPFHHTLDQLRAFHLGKETAIQFAPTDIAEFDELNRSVQELVSHSLSVYRAQKEFTENAAHELQTPLAVLKNKVDMLLQDKDLTQSQYAIAEDMNRALARSSRINRNLLLLARIENGQFSDMSVIHLNGMVYEQTAMLQDHLRSHQLELTCNMSAEGYIRASRHLMELLLNNLLVNALRYTPAGGSIVITLTGNSLDIANTGMHALESEGLFRRFSSQHADNSGNGLGLAIVKEIAHFHHRDVRYSYADGMHHFTLLL</sequence>
<feature type="transmembrane region" description="Helical" evidence="8">
    <location>
        <begin position="12"/>
        <end position="30"/>
    </location>
</feature>
<evidence type="ECO:0000256" key="2">
    <source>
        <dbReference type="ARBA" id="ARBA00012438"/>
    </source>
</evidence>
<dbReference type="SUPFAM" id="SSF47384">
    <property type="entry name" value="Homodimeric domain of signal transducing histidine kinase"/>
    <property type="match status" value="1"/>
</dbReference>
<name>A0ABP8MGG9_9BACT</name>
<evidence type="ECO:0000313" key="11">
    <source>
        <dbReference type="Proteomes" id="UP001501410"/>
    </source>
</evidence>
<dbReference type="InterPro" id="IPR003661">
    <property type="entry name" value="HisK_dim/P_dom"/>
</dbReference>
<dbReference type="SMART" id="SM00387">
    <property type="entry name" value="HATPase_c"/>
    <property type="match status" value="1"/>
</dbReference>
<reference evidence="11" key="1">
    <citation type="journal article" date="2019" name="Int. J. Syst. Evol. Microbiol.">
        <title>The Global Catalogue of Microorganisms (GCM) 10K type strain sequencing project: providing services to taxonomists for standard genome sequencing and annotation.</title>
        <authorList>
            <consortium name="The Broad Institute Genomics Platform"/>
            <consortium name="The Broad Institute Genome Sequencing Center for Infectious Disease"/>
            <person name="Wu L."/>
            <person name="Ma J."/>
        </authorList>
    </citation>
    <scope>NUCLEOTIDE SEQUENCE [LARGE SCALE GENOMIC DNA]</scope>
    <source>
        <strain evidence="11">JCM 31921</strain>
    </source>
</reference>
<keyword evidence="6" id="KW-0418">Kinase</keyword>
<evidence type="ECO:0000256" key="4">
    <source>
        <dbReference type="ARBA" id="ARBA00022679"/>
    </source>
</evidence>
<dbReference type="InterPro" id="IPR005467">
    <property type="entry name" value="His_kinase_dom"/>
</dbReference>
<keyword evidence="3" id="KW-0597">Phosphoprotein</keyword>
<evidence type="ECO:0000256" key="8">
    <source>
        <dbReference type="SAM" id="Phobius"/>
    </source>
</evidence>
<dbReference type="SUPFAM" id="SSF55874">
    <property type="entry name" value="ATPase domain of HSP90 chaperone/DNA topoisomerase II/histidine kinase"/>
    <property type="match status" value="1"/>
</dbReference>
<dbReference type="InterPro" id="IPR050428">
    <property type="entry name" value="TCS_sensor_his_kinase"/>
</dbReference>
<dbReference type="Pfam" id="PF02518">
    <property type="entry name" value="HATPase_c"/>
    <property type="match status" value="1"/>
</dbReference>
<dbReference type="Proteomes" id="UP001501410">
    <property type="component" value="Unassembled WGS sequence"/>
</dbReference>
<dbReference type="Gene3D" id="3.30.565.10">
    <property type="entry name" value="Histidine kinase-like ATPase, C-terminal domain"/>
    <property type="match status" value="1"/>
</dbReference>
<dbReference type="RefSeq" id="WP_344821767.1">
    <property type="nucleotide sequence ID" value="NZ_BAABEZ010000001.1"/>
</dbReference>
<evidence type="ECO:0000259" key="9">
    <source>
        <dbReference type="PROSITE" id="PS50109"/>
    </source>
</evidence>
<dbReference type="SMART" id="SM00388">
    <property type="entry name" value="HisKA"/>
    <property type="match status" value="1"/>
</dbReference>
<protein>
    <recommendedName>
        <fullName evidence="2">histidine kinase</fullName>
        <ecNumber evidence="2">2.7.13.3</ecNumber>
    </recommendedName>
</protein>
<feature type="domain" description="Histidine kinase" evidence="9">
    <location>
        <begin position="228"/>
        <end position="428"/>
    </location>
</feature>
<evidence type="ECO:0000313" key="10">
    <source>
        <dbReference type="EMBL" id="GAA4448817.1"/>
    </source>
</evidence>
<accession>A0ABP8MGG9</accession>
<dbReference type="InterPro" id="IPR036097">
    <property type="entry name" value="HisK_dim/P_sf"/>
</dbReference>
<keyword evidence="11" id="KW-1185">Reference proteome</keyword>
<dbReference type="Pfam" id="PF00512">
    <property type="entry name" value="HisKA"/>
    <property type="match status" value="1"/>
</dbReference>
<dbReference type="EC" id="2.7.13.3" evidence="2"/>
<keyword evidence="8" id="KW-0472">Membrane</keyword>
<dbReference type="CDD" id="cd00082">
    <property type="entry name" value="HisKA"/>
    <property type="match status" value="1"/>
</dbReference>
<keyword evidence="4" id="KW-0808">Transferase</keyword>
<proteinExistence type="predicted"/>
<dbReference type="PANTHER" id="PTHR45436">
    <property type="entry name" value="SENSOR HISTIDINE KINASE YKOH"/>
    <property type="match status" value="1"/>
</dbReference>
<comment type="caution">
    <text evidence="10">The sequence shown here is derived from an EMBL/GenBank/DDBJ whole genome shotgun (WGS) entry which is preliminary data.</text>
</comment>
<keyword evidence="5 8" id="KW-0812">Transmembrane</keyword>
<dbReference type="EMBL" id="BAABEZ010000001">
    <property type="protein sequence ID" value="GAA4448817.1"/>
    <property type="molecule type" value="Genomic_DNA"/>
</dbReference>
<evidence type="ECO:0000256" key="5">
    <source>
        <dbReference type="ARBA" id="ARBA00022692"/>
    </source>
</evidence>
<organism evidence="10 11">
    <name type="scientific">Rurimicrobium arvi</name>
    <dbReference type="NCBI Taxonomy" id="2049916"/>
    <lineage>
        <taxon>Bacteria</taxon>
        <taxon>Pseudomonadati</taxon>
        <taxon>Bacteroidota</taxon>
        <taxon>Chitinophagia</taxon>
        <taxon>Chitinophagales</taxon>
        <taxon>Chitinophagaceae</taxon>
        <taxon>Rurimicrobium</taxon>
    </lineage>
</organism>
<evidence type="ECO:0000256" key="7">
    <source>
        <dbReference type="ARBA" id="ARBA00022989"/>
    </source>
</evidence>
<evidence type="ECO:0000256" key="1">
    <source>
        <dbReference type="ARBA" id="ARBA00000085"/>
    </source>
</evidence>
<keyword evidence="7 8" id="KW-1133">Transmembrane helix</keyword>
<dbReference type="InterPro" id="IPR036890">
    <property type="entry name" value="HATPase_C_sf"/>
</dbReference>
<feature type="transmembrane region" description="Helical" evidence="8">
    <location>
        <begin position="140"/>
        <end position="161"/>
    </location>
</feature>